<dbReference type="PROSITE" id="PS50987">
    <property type="entry name" value="HTH_ARSR_2"/>
    <property type="match status" value="1"/>
</dbReference>
<dbReference type="SUPFAM" id="SSF46785">
    <property type="entry name" value="Winged helix' DNA-binding domain"/>
    <property type="match status" value="1"/>
</dbReference>
<feature type="domain" description="HTH arsR-type" evidence="4">
    <location>
        <begin position="1"/>
        <end position="95"/>
    </location>
</feature>
<dbReference type="EMBL" id="JAUSVO010000004">
    <property type="protein sequence ID" value="MDQ0438901.1"/>
    <property type="molecule type" value="Genomic_DNA"/>
</dbReference>
<comment type="caution">
    <text evidence="5">The sequence shown here is derived from an EMBL/GenBank/DDBJ whole genome shotgun (WGS) entry which is preliminary data.</text>
</comment>
<reference evidence="5 6" key="1">
    <citation type="submission" date="2023-07" db="EMBL/GenBank/DDBJ databases">
        <title>Genomic Encyclopedia of Type Strains, Phase IV (KMG-IV): sequencing the most valuable type-strain genomes for metagenomic binning, comparative biology and taxonomic classification.</title>
        <authorList>
            <person name="Goeker M."/>
        </authorList>
    </citation>
    <scope>NUCLEOTIDE SEQUENCE [LARGE SCALE GENOMIC DNA]</scope>
    <source>
        <strain evidence="5 6">B6-8</strain>
    </source>
</reference>
<keyword evidence="2 5" id="KW-0238">DNA-binding</keyword>
<evidence type="ECO:0000256" key="2">
    <source>
        <dbReference type="ARBA" id="ARBA00023125"/>
    </source>
</evidence>
<organism evidence="5 6">
    <name type="scientific">Kaistia dalseonensis</name>
    <dbReference type="NCBI Taxonomy" id="410840"/>
    <lineage>
        <taxon>Bacteria</taxon>
        <taxon>Pseudomonadati</taxon>
        <taxon>Pseudomonadota</taxon>
        <taxon>Alphaproteobacteria</taxon>
        <taxon>Hyphomicrobiales</taxon>
        <taxon>Kaistiaceae</taxon>
        <taxon>Kaistia</taxon>
    </lineage>
</organism>
<keyword evidence="6" id="KW-1185">Reference proteome</keyword>
<dbReference type="InterPro" id="IPR036388">
    <property type="entry name" value="WH-like_DNA-bd_sf"/>
</dbReference>
<dbReference type="Gene3D" id="1.10.10.10">
    <property type="entry name" value="Winged helix-like DNA-binding domain superfamily/Winged helix DNA-binding domain"/>
    <property type="match status" value="1"/>
</dbReference>
<dbReference type="Pfam" id="PF12840">
    <property type="entry name" value="HTH_20"/>
    <property type="match status" value="1"/>
</dbReference>
<evidence type="ECO:0000256" key="1">
    <source>
        <dbReference type="ARBA" id="ARBA00023015"/>
    </source>
</evidence>
<dbReference type="InterPro" id="IPR001845">
    <property type="entry name" value="HTH_ArsR_DNA-bd_dom"/>
</dbReference>
<dbReference type="SMART" id="SM00418">
    <property type="entry name" value="HTH_ARSR"/>
    <property type="match status" value="1"/>
</dbReference>
<dbReference type="PANTHER" id="PTHR43132">
    <property type="entry name" value="ARSENICAL RESISTANCE OPERON REPRESSOR ARSR-RELATED"/>
    <property type="match status" value="1"/>
</dbReference>
<protein>
    <submittedName>
        <fullName evidence="5">DNA-binding transcriptional ArsR family regulator</fullName>
    </submittedName>
</protein>
<evidence type="ECO:0000313" key="6">
    <source>
        <dbReference type="Proteomes" id="UP001241603"/>
    </source>
</evidence>
<dbReference type="InterPro" id="IPR036390">
    <property type="entry name" value="WH_DNA-bd_sf"/>
</dbReference>
<keyword evidence="1" id="KW-0805">Transcription regulation</keyword>
<evidence type="ECO:0000313" key="5">
    <source>
        <dbReference type="EMBL" id="MDQ0438901.1"/>
    </source>
</evidence>
<name>A0ABU0H9C0_9HYPH</name>
<dbReference type="InterPro" id="IPR051011">
    <property type="entry name" value="Metal_resp_trans_reg"/>
</dbReference>
<dbReference type="InterPro" id="IPR011991">
    <property type="entry name" value="ArsR-like_HTH"/>
</dbReference>
<evidence type="ECO:0000259" key="4">
    <source>
        <dbReference type="PROSITE" id="PS50987"/>
    </source>
</evidence>
<evidence type="ECO:0000256" key="3">
    <source>
        <dbReference type="ARBA" id="ARBA00023163"/>
    </source>
</evidence>
<dbReference type="PRINTS" id="PR00778">
    <property type="entry name" value="HTHARSR"/>
</dbReference>
<accession>A0ABU0H9C0</accession>
<dbReference type="GO" id="GO:0003677">
    <property type="term" value="F:DNA binding"/>
    <property type="evidence" value="ECO:0007669"/>
    <property type="project" value="UniProtKB-KW"/>
</dbReference>
<keyword evidence="3" id="KW-0804">Transcription</keyword>
<gene>
    <name evidence="5" type="ORF">QO014_003296</name>
</gene>
<dbReference type="PANTHER" id="PTHR43132:SF2">
    <property type="entry name" value="ARSENICAL RESISTANCE OPERON REPRESSOR ARSR-RELATED"/>
    <property type="match status" value="1"/>
</dbReference>
<dbReference type="CDD" id="cd00090">
    <property type="entry name" value="HTH_ARSR"/>
    <property type="match status" value="1"/>
</dbReference>
<dbReference type="NCBIfam" id="NF033788">
    <property type="entry name" value="HTH_metalloreg"/>
    <property type="match status" value="1"/>
</dbReference>
<proteinExistence type="predicted"/>
<dbReference type="RefSeq" id="WP_266349778.1">
    <property type="nucleotide sequence ID" value="NZ_JAPKNG010000004.1"/>
</dbReference>
<sequence length="110" mass="11422">MDESKALQAFAALSQATRLQIVRLLVKAGPDGLAAGVIGEAVGASSSKASFHLSHLEQAGLIVSRREARSIIYSAAFPALAGLVEFLMRDCCQGHPEVCNPAVAALTPCC</sequence>
<dbReference type="Proteomes" id="UP001241603">
    <property type="component" value="Unassembled WGS sequence"/>
</dbReference>